<dbReference type="Pfam" id="PF00391">
    <property type="entry name" value="PEP-utilizers"/>
    <property type="match status" value="1"/>
</dbReference>
<gene>
    <name evidence="5" type="ORF">SAMN04488123_11038</name>
</gene>
<accession>A0A1G8Q035</accession>
<evidence type="ECO:0000256" key="1">
    <source>
        <dbReference type="ARBA" id="ARBA00022741"/>
    </source>
</evidence>
<dbReference type="NCBIfam" id="NF004878">
    <property type="entry name" value="PRK06241.1-3"/>
    <property type="match status" value="1"/>
</dbReference>
<dbReference type="EMBL" id="FNEN01000010">
    <property type="protein sequence ID" value="SDI98112.1"/>
    <property type="molecule type" value="Genomic_DNA"/>
</dbReference>
<dbReference type="OrthoDB" id="9765468at2"/>
<dbReference type="InterPro" id="IPR002192">
    <property type="entry name" value="PPDK_AMP/ATP-bd"/>
</dbReference>
<dbReference type="PANTHER" id="PTHR43615:SF1">
    <property type="entry name" value="PPDK_N DOMAIN-CONTAINING PROTEIN"/>
    <property type="match status" value="1"/>
</dbReference>
<dbReference type="GO" id="GO:0005524">
    <property type="term" value="F:ATP binding"/>
    <property type="evidence" value="ECO:0007669"/>
    <property type="project" value="UniProtKB-KW"/>
</dbReference>
<dbReference type="InterPro" id="IPR008279">
    <property type="entry name" value="PEP-util_enz_mobile_dom"/>
</dbReference>
<dbReference type="Pfam" id="PF01326">
    <property type="entry name" value="PPDK_N"/>
    <property type="match status" value="1"/>
</dbReference>
<dbReference type="NCBIfam" id="NF004877">
    <property type="entry name" value="PRK06241.1-2"/>
    <property type="match status" value="1"/>
</dbReference>
<dbReference type="InterPro" id="IPR051549">
    <property type="entry name" value="PEP_Utilizing_Enz"/>
</dbReference>
<feature type="domain" description="Pyruvate phosphate dikinase AMP/ATP-binding" evidence="4">
    <location>
        <begin position="16"/>
        <end position="312"/>
    </location>
</feature>
<dbReference type="Gene3D" id="3.50.30.10">
    <property type="entry name" value="Phosphohistidine domain"/>
    <property type="match status" value="1"/>
</dbReference>
<dbReference type="Proteomes" id="UP000198853">
    <property type="component" value="Unassembled WGS sequence"/>
</dbReference>
<evidence type="ECO:0000313" key="5">
    <source>
        <dbReference type="EMBL" id="SDI98112.1"/>
    </source>
</evidence>
<keyword evidence="5" id="KW-0670">Pyruvate</keyword>
<sequence length="888" mass="100297">MDYILDFHDIDRTSLSMVGGKGANLGELSQAGFLVPPGFCVTTAGYKRLIQGKEELYDMVRQLDQLSTDQFEEIQRLGQSIRDYILNLEVPEPLYSAIMISWENTGKEHTYAIRSSATAEDLPHASFAGQQDSFLNVKGEEQLVESIQKCWASLFTDRAIVYRAQNGFDHRSVFLSIVVQRMIRPEVSGIMFTADPVSGHRHTVSIDVGFGLGEALVSGEVTADLYKVRDGQITDKKIAKKEKGIFPLPGGGTEMKPLPVEQQDQPALNDARALELANLGKQIEEHYGTEQDIEWSLEEGQLYILQSRPITSLFPIPASDDNKYRIYFSLGHKQMMTDYMKPLGLSLFQTLIPSVKEGGENLLTNAGGRLFVNYSYLLYMKSVQKQLKQKTYIDLDLRALQNVVLSEEFEKRIPKRGNKKKVVQLYIKPIWRIMGKAIPRTIASIYFENPTLALQRAYANFHEDIHRFQQKMKQYDHAERIRLIKEHARHDLFQSLTNPVAYTFVGMITFSRIQRCVKKWLGEDVNPAIHQSQPGNITSEIGMKIGDLAEAARPYPEVVEYLHKANDETFVQDLKSVEGGEVFLTSLHSFMANFGMRASGEIDITRVRWHEAPTMLVPSILSHMRNNAPNEHHEKFAHGEQEARETIQALLERVKTRRSPRKAKKLSRLLTVYRHTVGIRELPKYVIVCYFDVYRRVILEEAKYLVQRGDLYQETDIYYLTLDELIVLLEKGSEETVSSIPDRKNHEKRYRTLMPPSVMSSDGEIFSAVNQDQESANVLVGTPVSAGVVEGTVKVVRSLEEGELNKGDILVAPYTDPGWTPLFSSAKALITEVGGTMTHGSVVARENGIPAVVSVENATKILKDDQMIRVDGTGGFVEILDDEIDNAK</sequence>
<reference evidence="5 6" key="1">
    <citation type="submission" date="2016-10" db="EMBL/GenBank/DDBJ databases">
        <authorList>
            <person name="de Groot N.N."/>
        </authorList>
    </citation>
    <scope>NUCLEOTIDE SEQUENCE [LARGE SCALE GENOMIC DNA]</scope>
    <source>
        <strain evidence="5 6">DSM 21771</strain>
    </source>
</reference>
<evidence type="ECO:0000256" key="2">
    <source>
        <dbReference type="ARBA" id="ARBA00022840"/>
    </source>
</evidence>
<keyword evidence="2" id="KW-0067">ATP-binding</keyword>
<dbReference type="InterPro" id="IPR013815">
    <property type="entry name" value="ATP_grasp_subdomain_1"/>
</dbReference>
<dbReference type="GO" id="GO:0016301">
    <property type="term" value="F:kinase activity"/>
    <property type="evidence" value="ECO:0007669"/>
    <property type="project" value="InterPro"/>
</dbReference>
<dbReference type="AlphaFoldDB" id="A0A1G8Q035"/>
<organism evidence="5 6">
    <name type="scientific">Natribacillus halophilus</name>
    <dbReference type="NCBI Taxonomy" id="549003"/>
    <lineage>
        <taxon>Bacteria</taxon>
        <taxon>Bacillati</taxon>
        <taxon>Bacillota</taxon>
        <taxon>Bacilli</taxon>
        <taxon>Bacillales</taxon>
        <taxon>Bacillaceae</taxon>
        <taxon>Natribacillus</taxon>
    </lineage>
</organism>
<dbReference type="Gene3D" id="3.30.470.20">
    <property type="entry name" value="ATP-grasp fold, B domain"/>
    <property type="match status" value="1"/>
</dbReference>
<dbReference type="FunFam" id="3.30.1490.20:FF:000010">
    <property type="entry name" value="Phosphoenolpyruvate synthase"/>
    <property type="match status" value="1"/>
</dbReference>
<keyword evidence="1" id="KW-0547">Nucleotide-binding</keyword>
<protein>
    <submittedName>
        <fullName evidence="5">Phosphoenolpyruvate synthase</fullName>
    </submittedName>
</protein>
<dbReference type="SUPFAM" id="SSF56059">
    <property type="entry name" value="Glutathione synthetase ATP-binding domain-like"/>
    <property type="match status" value="1"/>
</dbReference>
<proteinExistence type="predicted"/>
<dbReference type="SUPFAM" id="SSF52009">
    <property type="entry name" value="Phosphohistidine domain"/>
    <property type="match status" value="1"/>
</dbReference>
<dbReference type="Gene3D" id="3.30.1490.20">
    <property type="entry name" value="ATP-grasp fold, A domain"/>
    <property type="match status" value="1"/>
</dbReference>
<evidence type="ECO:0000259" key="4">
    <source>
        <dbReference type="Pfam" id="PF01326"/>
    </source>
</evidence>
<name>A0A1G8Q035_9BACI</name>
<keyword evidence="6" id="KW-1185">Reference proteome</keyword>
<dbReference type="PANTHER" id="PTHR43615">
    <property type="entry name" value="PHOSPHOENOLPYRUVATE SYNTHASE-RELATED"/>
    <property type="match status" value="1"/>
</dbReference>
<feature type="domain" description="PEP-utilising enzyme mobile" evidence="3">
    <location>
        <begin position="805"/>
        <end position="875"/>
    </location>
</feature>
<dbReference type="RefSeq" id="WP_090398966.1">
    <property type="nucleotide sequence ID" value="NZ_FNEN01000010.1"/>
</dbReference>
<evidence type="ECO:0000313" key="6">
    <source>
        <dbReference type="Proteomes" id="UP000198853"/>
    </source>
</evidence>
<evidence type="ECO:0000259" key="3">
    <source>
        <dbReference type="Pfam" id="PF00391"/>
    </source>
</evidence>
<dbReference type="InterPro" id="IPR036637">
    <property type="entry name" value="Phosphohistidine_dom_sf"/>
</dbReference>